<evidence type="ECO:0000256" key="1">
    <source>
        <dbReference type="SAM" id="MobiDB-lite"/>
    </source>
</evidence>
<proteinExistence type="predicted"/>
<dbReference type="EMBL" id="JAVKPK010000113">
    <property type="protein sequence ID" value="MDR7667263.1"/>
    <property type="molecule type" value="Genomic_DNA"/>
</dbReference>
<sequence length="310" mass="34021">MKKYVYLILFVLLASMLCIGCTDSNSQQKTSQIASAPDQSENTQSADNQDAEWAKSTSNSVLIFANDTAQFSNSINNKDYYTAIKGIEKYIQALETEIKNIDNYKVSSELQSCKDEYKLALIDDYNAATFMKSGVTQLTSGNFLESAAAAKMGTEGLRLANSHYDNVTSLVKIYNDAHPDSQIEVNFLYHNVGPEENSQDEVATSEQTSTPGTKTLADKEPESDEPHANEDSNDVEDSSTSNIFDYCTWQAEITKKIGEYYKASGGKSYVVVSIKLDNTGDQTYSTNPVIGISKLAICIISLTAQHTTAL</sequence>
<protein>
    <recommendedName>
        <fullName evidence="4">Lipoprotein</fullName>
    </recommendedName>
</protein>
<feature type="compositionally biased region" description="Polar residues" evidence="1">
    <location>
        <begin position="30"/>
        <end position="48"/>
    </location>
</feature>
<reference evidence="3" key="1">
    <citation type="submission" date="2023-07" db="EMBL/GenBank/DDBJ databases">
        <title>Whole-genome sequencing of a new Methanosarcina sp. Z-7115.</title>
        <authorList>
            <person name="Zhilina T.N."/>
            <person name="Merkel A.Y."/>
        </authorList>
    </citation>
    <scope>NUCLEOTIDE SEQUENCE [LARGE SCALE GENOMIC DNA]</scope>
    <source>
        <strain evidence="3">Z-7115</strain>
    </source>
</reference>
<keyword evidence="3" id="KW-1185">Reference proteome</keyword>
<dbReference type="Proteomes" id="UP001246244">
    <property type="component" value="Unassembled WGS sequence"/>
</dbReference>
<evidence type="ECO:0008006" key="4">
    <source>
        <dbReference type="Google" id="ProtNLM"/>
    </source>
</evidence>
<accession>A0ABU2D5K7</accession>
<comment type="caution">
    <text evidence="2">The sequence shown here is derived from an EMBL/GenBank/DDBJ whole genome shotgun (WGS) entry which is preliminary data.</text>
</comment>
<organism evidence="2 3">
    <name type="scientific">Methanosarcina baikalica</name>
    <dbReference type="NCBI Taxonomy" id="3073890"/>
    <lineage>
        <taxon>Archaea</taxon>
        <taxon>Methanobacteriati</taxon>
        <taxon>Methanobacteriota</taxon>
        <taxon>Stenosarchaea group</taxon>
        <taxon>Methanomicrobia</taxon>
        <taxon>Methanosarcinales</taxon>
        <taxon>Methanosarcinaceae</taxon>
        <taxon>Methanosarcina</taxon>
    </lineage>
</organism>
<feature type="compositionally biased region" description="Polar residues" evidence="1">
    <location>
        <begin position="200"/>
        <end position="213"/>
    </location>
</feature>
<evidence type="ECO:0000313" key="3">
    <source>
        <dbReference type="Proteomes" id="UP001246244"/>
    </source>
</evidence>
<name>A0ABU2D5K7_9EURY</name>
<feature type="region of interest" description="Disordered" evidence="1">
    <location>
        <begin position="30"/>
        <end position="51"/>
    </location>
</feature>
<dbReference type="RefSeq" id="WP_310577291.1">
    <property type="nucleotide sequence ID" value="NZ_JAVKPK010000113.1"/>
</dbReference>
<gene>
    <name evidence="2" type="ORF">RG963_16070</name>
</gene>
<feature type="region of interest" description="Disordered" evidence="1">
    <location>
        <begin position="196"/>
        <end position="239"/>
    </location>
</feature>
<evidence type="ECO:0000313" key="2">
    <source>
        <dbReference type="EMBL" id="MDR7667263.1"/>
    </source>
</evidence>
<feature type="compositionally biased region" description="Basic and acidic residues" evidence="1">
    <location>
        <begin position="216"/>
        <end position="230"/>
    </location>
</feature>